<dbReference type="RefSeq" id="WP_056967678.1">
    <property type="nucleotide sequence ID" value="NZ_LNUB01000005.1"/>
</dbReference>
<reference evidence="1 2" key="1">
    <citation type="submission" date="2017-03" db="EMBL/GenBank/DDBJ databases">
        <title>Genome sequence of Lactobacillus kimchii KACC 12383.</title>
        <authorList>
            <person name="Chun J."/>
        </authorList>
    </citation>
    <scope>NUCLEOTIDE SEQUENCE [LARGE SCALE GENOMIC DNA]</scope>
    <source>
        <strain evidence="1 2">KACC 12383</strain>
    </source>
</reference>
<accession>A0A210P8P5</accession>
<comment type="caution">
    <text evidence="1">The sequence shown here is derived from an EMBL/GenBank/DDBJ whole genome shotgun (WGS) entry which is preliminary data.</text>
</comment>
<evidence type="ECO:0000313" key="2">
    <source>
        <dbReference type="Proteomes" id="UP000196649"/>
    </source>
</evidence>
<organism evidence="1 2">
    <name type="scientific">Companilactobacillus kimchii</name>
    <dbReference type="NCBI Taxonomy" id="2801452"/>
    <lineage>
        <taxon>Bacteria</taxon>
        <taxon>Bacillati</taxon>
        <taxon>Bacillota</taxon>
        <taxon>Bacilli</taxon>
        <taxon>Lactobacillales</taxon>
        <taxon>Lactobacillaceae</taxon>
        <taxon>Companilactobacillus</taxon>
    </lineage>
</organism>
<gene>
    <name evidence="1" type="ORF">LKACC12383_01719</name>
</gene>
<proteinExistence type="predicted"/>
<protein>
    <submittedName>
        <fullName evidence="1">Uncharacterized protein</fullName>
    </submittedName>
</protein>
<evidence type="ECO:0000313" key="1">
    <source>
        <dbReference type="EMBL" id="OWF32846.1"/>
    </source>
</evidence>
<sequence>MAAYDLYKMTSDVKYPPEWVQLRREIEEWSRNYESPFNEIPCMTSNYQSLKNAIYIPIKLALGLKTINDIETWQVPKARRIFYEIREICEGVDPDDISKY</sequence>
<dbReference type="EMBL" id="MXAL01000007">
    <property type="protein sequence ID" value="OWF32846.1"/>
    <property type="molecule type" value="Genomic_DNA"/>
</dbReference>
<dbReference type="Proteomes" id="UP000196649">
    <property type="component" value="Unassembled WGS sequence"/>
</dbReference>
<name>A0A210P8P5_9LACO</name>
<dbReference type="AlphaFoldDB" id="A0A210P8P5"/>